<reference evidence="1" key="1">
    <citation type="submission" date="2014-11" db="EMBL/GenBank/DDBJ databases">
        <authorList>
            <person name="Amaro Gonzalez C."/>
        </authorList>
    </citation>
    <scope>NUCLEOTIDE SEQUENCE</scope>
</reference>
<reference evidence="1" key="2">
    <citation type="journal article" date="2015" name="Fish Shellfish Immunol.">
        <title>Early steps in the European eel (Anguilla anguilla)-Vibrio vulnificus interaction in the gills: Role of the RtxA13 toxin.</title>
        <authorList>
            <person name="Callol A."/>
            <person name="Pajuelo D."/>
            <person name="Ebbesson L."/>
            <person name="Teles M."/>
            <person name="MacKenzie S."/>
            <person name="Amaro C."/>
        </authorList>
    </citation>
    <scope>NUCLEOTIDE SEQUENCE</scope>
</reference>
<organism evidence="1">
    <name type="scientific">Anguilla anguilla</name>
    <name type="common">European freshwater eel</name>
    <name type="synonym">Muraena anguilla</name>
    <dbReference type="NCBI Taxonomy" id="7936"/>
    <lineage>
        <taxon>Eukaryota</taxon>
        <taxon>Metazoa</taxon>
        <taxon>Chordata</taxon>
        <taxon>Craniata</taxon>
        <taxon>Vertebrata</taxon>
        <taxon>Euteleostomi</taxon>
        <taxon>Actinopterygii</taxon>
        <taxon>Neopterygii</taxon>
        <taxon>Teleostei</taxon>
        <taxon>Anguilliformes</taxon>
        <taxon>Anguillidae</taxon>
        <taxon>Anguilla</taxon>
    </lineage>
</organism>
<dbReference type="AlphaFoldDB" id="A0A0E9XUU3"/>
<evidence type="ECO:0000313" key="1">
    <source>
        <dbReference type="EMBL" id="JAI06415.1"/>
    </source>
</evidence>
<accession>A0A0E9XUU3</accession>
<name>A0A0E9XUU3_ANGAN</name>
<proteinExistence type="predicted"/>
<sequence length="31" mass="3382">MCHKHGSPGPGLMNIELGMLLYPKNILAAFQ</sequence>
<dbReference type="EMBL" id="GBXM01002163">
    <property type="protein sequence ID" value="JAI06415.1"/>
    <property type="molecule type" value="Transcribed_RNA"/>
</dbReference>
<protein>
    <submittedName>
        <fullName evidence="1">Uncharacterized protein</fullName>
    </submittedName>
</protein>